<gene>
    <name evidence="2" type="ORF">EDB95_1159</name>
</gene>
<keyword evidence="1" id="KW-0472">Membrane</keyword>
<accession>A0A4R8DPW3</accession>
<feature type="transmembrane region" description="Helical" evidence="1">
    <location>
        <begin position="90"/>
        <end position="111"/>
    </location>
</feature>
<dbReference type="RefSeq" id="WP_133991450.1">
    <property type="nucleotide sequence ID" value="NZ_SODV01000001.1"/>
</dbReference>
<dbReference type="AlphaFoldDB" id="A0A4R8DPW3"/>
<sequence>MEERPITEQESLRIIESMIHAAKTQFSEDGHLYLLWGWVVFLCSVTQFILMRVVHTQWHFVVWGLTWVALAYQVIYTIQKRKRRRVKTYADSILTSVWTAFLVALFLMAGVIGNIERVKGMDYYAMVNPLFLLLYGVPTFISGSVLKFKPLIFGGIGCWVLAIVAAFLPQDWQILMLSVAMLIAWISPGYQLRARYRKTYAPDHGL</sequence>
<keyword evidence="1" id="KW-1133">Transmembrane helix</keyword>
<feature type="transmembrane region" description="Helical" evidence="1">
    <location>
        <begin position="60"/>
        <end position="78"/>
    </location>
</feature>
<comment type="caution">
    <text evidence="2">The sequence shown here is derived from an EMBL/GenBank/DDBJ whole genome shotgun (WGS) entry which is preliminary data.</text>
</comment>
<evidence type="ECO:0000256" key="1">
    <source>
        <dbReference type="SAM" id="Phobius"/>
    </source>
</evidence>
<dbReference type="Proteomes" id="UP000294498">
    <property type="component" value="Unassembled WGS sequence"/>
</dbReference>
<dbReference type="OrthoDB" id="670335at2"/>
<dbReference type="EMBL" id="SODV01000001">
    <property type="protein sequence ID" value="TDX00142.1"/>
    <property type="molecule type" value="Genomic_DNA"/>
</dbReference>
<evidence type="ECO:0000313" key="2">
    <source>
        <dbReference type="EMBL" id="TDX00142.1"/>
    </source>
</evidence>
<protein>
    <submittedName>
        <fullName evidence="2">Uncharacterized protein</fullName>
    </submittedName>
</protein>
<feature type="transmembrane region" description="Helical" evidence="1">
    <location>
        <begin position="174"/>
        <end position="192"/>
    </location>
</feature>
<organism evidence="2 3">
    <name type="scientific">Dinghuibacter silviterrae</name>
    <dbReference type="NCBI Taxonomy" id="1539049"/>
    <lineage>
        <taxon>Bacteria</taxon>
        <taxon>Pseudomonadati</taxon>
        <taxon>Bacteroidota</taxon>
        <taxon>Chitinophagia</taxon>
        <taxon>Chitinophagales</taxon>
        <taxon>Chitinophagaceae</taxon>
        <taxon>Dinghuibacter</taxon>
    </lineage>
</organism>
<evidence type="ECO:0000313" key="3">
    <source>
        <dbReference type="Proteomes" id="UP000294498"/>
    </source>
</evidence>
<feature type="transmembrane region" description="Helical" evidence="1">
    <location>
        <begin position="148"/>
        <end position="168"/>
    </location>
</feature>
<feature type="transmembrane region" description="Helical" evidence="1">
    <location>
        <begin position="33"/>
        <end position="54"/>
    </location>
</feature>
<keyword evidence="1" id="KW-0812">Transmembrane</keyword>
<reference evidence="2 3" key="1">
    <citation type="submission" date="2019-03" db="EMBL/GenBank/DDBJ databases">
        <title>Genomic Encyclopedia of Type Strains, Phase IV (KMG-IV): sequencing the most valuable type-strain genomes for metagenomic binning, comparative biology and taxonomic classification.</title>
        <authorList>
            <person name="Goeker M."/>
        </authorList>
    </citation>
    <scope>NUCLEOTIDE SEQUENCE [LARGE SCALE GENOMIC DNA]</scope>
    <source>
        <strain evidence="2 3">DSM 100059</strain>
    </source>
</reference>
<keyword evidence="3" id="KW-1185">Reference proteome</keyword>
<proteinExistence type="predicted"/>
<feature type="transmembrane region" description="Helical" evidence="1">
    <location>
        <begin position="123"/>
        <end position="141"/>
    </location>
</feature>
<name>A0A4R8DPW3_9BACT</name>